<dbReference type="GeneID" id="99065941"/>
<dbReference type="Gene3D" id="3.40.50.720">
    <property type="entry name" value="NAD(P)-binding Rossmann-like Domain"/>
    <property type="match status" value="1"/>
</dbReference>
<dbReference type="KEGG" id="cben:EG339_14115"/>
<dbReference type="FunFam" id="3.40.50.720:FF:000084">
    <property type="entry name" value="Short-chain dehydrogenase reductase"/>
    <property type="match status" value="1"/>
</dbReference>
<dbReference type="SUPFAM" id="SSF51735">
    <property type="entry name" value="NAD(P)-binding Rossmann-fold domains"/>
    <property type="match status" value="1"/>
</dbReference>
<name>A0A3G6T8P8_9FLAO</name>
<dbReference type="AlphaFoldDB" id="A0A3G6T8P8"/>
<protein>
    <submittedName>
        <fullName evidence="2">SDR family oxidoreductase</fullName>
    </submittedName>
</protein>
<dbReference type="PANTHER" id="PTHR43943:SF2">
    <property type="entry name" value="DEHYDROGENASE_REDUCTASE 4"/>
    <property type="match status" value="1"/>
</dbReference>
<accession>A0A3G6T8P8</accession>
<dbReference type="PANTHER" id="PTHR43943">
    <property type="entry name" value="DEHYDROGENASE/REDUCTASE (SDR FAMILY) MEMBER 4"/>
    <property type="match status" value="1"/>
</dbReference>
<dbReference type="PRINTS" id="PR00081">
    <property type="entry name" value="GDHRDH"/>
</dbReference>
<evidence type="ECO:0000313" key="3">
    <source>
        <dbReference type="Proteomes" id="UP000271193"/>
    </source>
</evidence>
<gene>
    <name evidence="2" type="ORF">EG339_14115</name>
</gene>
<dbReference type="Pfam" id="PF13561">
    <property type="entry name" value="adh_short_C2"/>
    <property type="match status" value="1"/>
</dbReference>
<dbReference type="Proteomes" id="UP000271193">
    <property type="component" value="Chromosome"/>
</dbReference>
<evidence type="ECO:0000256" key="1">
    <source>
        <dbReference type="ARBA" id="ARBA00006484"/>
    </source>
</evidence>
<dbReference type="PROSITE" id="PS00061">
    <property type="entry name" value="ADH_SHORT"/>
    <property type="match status" value="1"/>
</dbReference>
<dbReference type="EMBL" id="CP033932">
    <property type="protein sequence ID" value="AZB25641.1"/>
    <property type="molecule type" value="Genomic_DNA"/>
</dbReference>
<comment type="similarity">
    <text evidence="1">Belongs to the short-chain dehydrogenases/reductases (SDR) family.</text>
</comment>
<keyword evidence="3" id="KW-1185">Reference proteome</keyword>
<organism evidence="2 3">
    <name type="scientific">Chryseobacterium bernardetii</name>
    <dbReference type="NCBI Taxonomy" id="1241978"/>
    <lineage>
        <taxon>Bacteria</taxon>
        <taxon>Pseudomonadati</taxon>
        <taxon>Bacteroidota</taxon>
        <taxon>Flavobacteriia</taxon>
        <taxon>Flavobacteriales</taxon>
        <taxon>Weeksellaceae</taxon>
        <taxon>Chryseobacterium group</taxon>
        <taxon>Chryseobacterium</taxon>
    </lineage>
</organism>
<dbReference type="CDD" id="cd05233">
    <property type="entry name" value="SDR_c"/>
    <property type="match status" value="1"/>
</dbReference>
<sequence>MQRFKDKTAVITGGTNGMGLATAQKFIEEGGRVIITGRSEQTVNNALEELGGNAFGIISDAGNMKDLLGLQEEVRKYTDQIDVIFANAGYGKFAPVENVDENHFDELFNVLAKGSFFTVQQLLPLMKAGSSVIFNTSIATEIAMNSFSVYSAAKSAVQSFIKTFAVELTERGIRVNGVSPGHIKTNIFNNTGLAPEQIEVAVQDIIPTIPFKRQGNPEEIASVVLFLASEEASYIHGAEVKVDAGISVIR</sequence>
<dbReference type="InterPro" id="IPR002347">
    <property type="entry name" value="SDR_fam"/>
</dbReference>
<reference evidence="3" key="1">
    <citation type="submission" date="2018-11" db="EMBL/GenBank/DDBJ databases">
        <title>Proposal to divide the Flavobacteriaceae and reorganize its genera based on Amino Acid Identity values calculated from whole genome sequences.</title>
        <authorList>
            <person name="Nicholson A.C."/>
            <person name="Gulvik C.A."/>
            <person name="Whitney A.M."/>
            <person name="Humrighouse B.W."/>
            <person name="Bell M."/>
            <person name="Holmes B."/>
            <person name="Steigerwalt A.G."/>
            <person name="Villarma A."/>
            <person name="Sheth M."/>
            <person name="Batra D."/>
            <person name="Pryor J."/>
            <person name="Bernardet J.-F."/>
            <person name="Hugo C."/>
            <person name="Kampfer P."/>
            <person name="Newman J."/>
            <person name="McQuiston J.R."/>
        </authorList>
    </citation>
    <scope>NUCLEOTIDE SEQUENCE [LARGE SCALE GENOMIC DNA]</scope>
    <source>
        <strain evidence="3">G0229</strain>
    </source>
</reference>
<dbReference type="InterPro" id="IPR036291">
    <property type="entry name" value="NAD(P)-bd_dom_sf"/>
</dbReference>
<dbReference type="InterPro" id="IPR020904">
    <property type="entry name" value="Sc_DH/Rdtase_CS"/>
</dbReference>
<evidence type="ECO:0000313" key="2">
    <source>
        <dbReference type="EMBL" id="AZB25641.1"/>
    </source>
</evidence>
<proteinExistence type="inferred from homology"/>
<dbReference type="RefSeq" id="WP_123870592.1">
    <property type="nucleotide sequence ID" value="NZ_CP033932.1"/>
</dbReference>